<feature type="domain" description="PAS" evidence="7">
    <location>
        <begin position="126"/>
        <end position="181"/>
    </location>
</feature>
<dbReference type="NCBIfam" id="TIGR00229">
    <property type="entry name" value="sensory_box"/>
    <property type="match status" value="2"/>
</dbReference>
<dbReference type="InterPro" id="IPR013767">
    <property type="entry name" value="PAS_fold"/>
</dbReference>
<dbReference type="SUPFAM" id="SSF47384">
    <property type="entry name" value="Homodimeric domain of signal transducing histidine kinase"/>
    <property type="match status" value="1"/>
</dbReference>
<dbReference type="RefSeq" id="WP_379188437.1">
    <property type="nucleotide sequence ID" value="NZ_JBHSOW010000042.1"/>
</dbReference>
<gene>
    <name evidence="9" type="ORF">ACFPYJ_12065</name>
</gene>
<protein>
    <recommendedName>
        <fullName evidence="2">histidine kinase</fullName>
        <ecNumber evidence="2">2.7.13.3</ecNumber>
    </recommendedName>
</protein>
<feature type="domain" description="PAC" evidence="8">
    <location>
        <begin position="58"/>
        <end position="110"/>
    </location>
</feature>
<dbReference type="InterPro" id="IPR013655">
    <property type="entry name" value="PAS_fold_3"/>
</dbReference>
<dbReference type="Proteomes" id="UP001596047">
    <property type="component" value="Unassembled WGS sequence"/>
</dbReference>
<dbReference type="Pfam" id="PF00989">
    <property type="entry name" value="PAS"/>
    <property type="match status" value="1"/>
</dbReference>
<keyword evidence="10" id="KW-1185">Reference proteome</keyword>
<evidence type="ECO:0000259" key="7">
    <source>
        <dbReference type="PROSITE" id="PS50112"/>
    </source>
</evidence>
<dbReference type="EC" id="2.7.13.3" evidence="2"/>
<dbReference type="SMART" id="SM00091">
    <property type="entry name" value="PAS"/>
    <property type="match status" value="2"/>
</dbReference>
<evidence type="ECO:0000256" key="6">
    <source>
        <dbReference type="ARBA" id="ARBA00023012"/>
    </source>
</evidence>
<keyword evidence="6" id="KW-0902">Two-component regulatory system</keyword>
<evidence type="ECO:0000256" key="4">
    <source>
        <dbReference type="ARBA" id="ARBA00022679"/>
    </source>
</evidence>
<reference evidence="10" key="1">
    <citation type="journal article" date="2019" name="Int. J. Syst. Evol. Microbiol.">
        <title>The Global Catalogue of Microorganisms (GCM) 10K type strain sequencing project: providing services to taxonomists for standard genome sequencing and annotation.</title>
        <authorList>
            <consortium name="The Broad Institute Genomics Platform"/>
            <consortium name="The Broad Institute Genome Sequencing Center for Infectious Disease"/>
            <person name="Wu L."/>
            <person name="Ma J."/>
        </authorList>
    </citation>
    <scope>NUCLEOTIDE SEQUENCE [LARGE SCALE GENOMIC DNA]</scope>
    <source>
        <strain evidence="10">CGMCC 1.3240</strain>
    </source>
</reference>
<comment type="caution">
    <text evidence="9">The sequence shown here is derived from an EMBL/GenBank/DDBJ whole genome shotgun (WGS) entry which is preliminary data.</text>
</comment>
<dbReference type="PROSITE" id="PS50112">
    <property type="entry name" value="PAS"/>
    <property type="match status" value="2"/>
</dbReference>
<dbReference type="InterPro" id="IPR052162">
    <property type="entry name" value="Sensor_kinase/Photoreceptor"/>
</dbReference>
<evidence type="ECO:0000313" key="9">
    <source>
        <dbReference type="EMBL" id="MFC5649844.1"/>
    </source>
</evidence>
<evidence type="ECO:0000256" key="3">
    <source>
        <dbReference type="ARBA" id="ARBA00022553"/>
    </source>
</evidence>
<dbReference type="Gene3D" id="1.10.287.130">
    <property type="match status" value="1"/>
</dbReference>
<dbReference type="CDD" id="cd00082">
    <property type="entry name" value="HisKA"/>
    <property type="match status" value="1"/>
</dbReference>
<evidence type="ECO:0000256" key="1">
    <source>
        <dbReference type="ARBA" id="ARBA00000085"/>
    </source>
</evidence>
<keyword evidence="3" id="KW-0597">Phosphoprotein</keyword>
<keyword evidence="5" id="KW-0418">Kinase</keyword>
<dbReference type="InterPro" id="IPR000014">
    <property type="entry name" value="PAS"/>
</dbReference>
<evidence type="ECO:0000256" key="5">
    <source>
        <dbReference type="ARBA" id="ARBA00022777"/>
    </source>
</evidence>
<feature type="domain" description="PAS" evidence="7">
    <location>
        <begin position="1"/>
        <end position="54"/>
    </location>
</feature>
<evidence type="ECO:0000259" key="8">
    <source>
        <dbReference type="PROSITE" id="PS50113"/>
    </source>
</evidence>
<sequence>MVATNGRFLKMNHSFCDITGYSEEELLSLDFQSITHPDDLELSKKYAIEMMSGQISSFQLEKRYIHKLGHTVWVMLSSNRYGDIPNKRLYYIHQIVAITEYKQAEAMLRENGQRYHHLLKLLPEPIAVHSEGILVYLNDAGIKLVGAVSQEELVGKSILDFIHPDLQHPAAANIKQVLMGDIMGFSEYQLFRMSGEVVEVEVCSTKVNEFMGKSVIQTVIRDITERKRTNELLRKSDKLSAVGQLAAGVEHEIRNPLTAIKEFIQLLKSRTKESSSYFDIMLAELERTLVSLFSLLNLIR</sequence>
<keyword evidence="4" id="KW-0808">Transferase</keyword>
<dbReference type="PANTHER" id="PTHR43304">
    <property type="entry name" value="PHYTOCHROME-LIKE PROTEIN CPH1"/>
    <property type="match status" value="1"/>
</dbReference>
<evidence type="ECO:0000313" key="10">
    <source>
        <dbReference type="Proteomes" id="UP001596047"/>
    </source>
</evidence>
<dbReference type="EMBL" id="JBHSOW010000042">
    <property type="protein sequence ID" value="MFC5649844.1"/>
    <property type="molecule type" value="Genomic_DNA"/>
</dbReference>
<dbReference type="InterPro" id="IPR003661">
    <property type="entry name" value="HisK_dim/P_dom"/>
</dbReference>
<dbReference type="PANTHER" id="PTHR43304:SF1">
    <property type="entry name" value="PAC DOMAIN-CONTAINING PROTEIN"/>
    <property type="match status" value="1"/>
</dbReference>
<evidence type="ECO:0000256" key="2">
    <source>
        <dbReference type="ARBA" id="ARBA00012438"/>
    </source>
</evidence>
<feature type="domain" description="PAC" evidence="8">
    <location>
        <begin position="184"/>
        <end position="235"/>
    </location>
</feature>
<accession>A0ABW0VYC9</accession>
<dbReference type="Pfam" id="PF00512">
    <property type="entry name" value="HisKA"/>
    <property type="match status" value="1"/>
</dbReference>
<dbReference type="InterPro" id="IPR035965">
    <property type="entry name" value="PAS-like_dom_sf"/>
</dbReference>
<dbReference type="PROSITE" id="PS50113">
    <property type="entry name" value="PAC"/>
    <property type="match status" value="2"/>
</dbReference>
<name>A0ABW0VYC9_9BACL</name>
<comment type="catalytic activity">
    <reaction evidence="1">
        <text>ATP + protein L-histidine = ADP + protein N-phospho-L-histidine.</text>
        <dbReference type="EC" id="2.7.13.3"/>
    </reaction>
</comment>
<organism evidence="9 10">
    <name type="scientific">Paenibacillus solisilvae</name>
    <dbReference type="NCBI Taxonomy" id="2486751"/>
    <lineage>
        <taxon>Bacteria</taxon>
        <taxon>Bacillati</taxon>
        <taxon>Bacillota</taxon>
        <taxon>Bacilli</taxon>
        <taxon>Bacillales</taxon>
        <taxon>Paenibacillaceae</taxon>
        <taxon>Paenibacillus</taxon>
    </lineage>
</organism>
<dbReference type="InterPro" id="IPR036097">
    <property type="entry name" value="HisK_dim/P_sf"/>
</dbReference>
<proteinExistence type="predicted"/>
<dbReference type="SUPFAM" id="SSF55785">
    <property type="entry name" value="PYP-like sensor domain (PAS domain)"/>
    <property type="match status" value="2"/>
</dbReference>
<dbReference type="InterPro" id="IPR000700">
    <property type="entry name" value="PAS-assoc_C"/>
</dbReference>
<dbReference type="Gene3D" id="3.30.450.20">
    <property type="entry name" value="PAS domain"/>
    <property type="match status" value="2"/>
</dbReference>
<dbReference type="CDD" id="cd00130">
    <property type="entry name" value="PAS"/>
    <property type="match status" value="2"/>
</dbReference>
<dbReference type="Pfam" id="PF08447">
    <property type="entry name" value="PAS_3"/>
    <property type="match status" value="1"/>
</dbReference>